<dbReference type="InterPro" id="IPR002125">
    <property type="entry name" value="CMP_dCMP_dom"/>
</dbReference>
<comment type="function">
    <text evidence="2 15">This enzyme scavenges exogenous and endogenous cytidine and 2'-deoxycytidine for UMP synthesis.</text>
</comment>
<proteinExistence type="inferred from homology"/>
<dbReference type="InterPro" id="IPR050202">
    <property type="entry name" value="Cyt/Deoxycyt_deaminase"/>
</dbReference>
<evidence type="ECO:0000256" key="9">
    <source>
        <dbReference type="ARBA" id="ARBA00032005"/>
    </source>
</evidence>
<comment type="similarity">
    <text evidence="3 15">Belongs to the cytidine and deoxycytidylate deaminase family.</text>
</comment>
<dbReference type="GO" id="GO:0004126">
    <property type="term" value="F:cytidine deaminase activity"/>
    <property type="evidence" value="ECO:0007669"/>
    <property type="project" value="UniProtKB-UniRule"/>
</dbReference>
<evidence type="ECO:0000256" key="11">
    <source>
        <dbReference type="ARBA" id="ARBA00049558"/>
    </source>
</evidence>
<dbReference type="GO" id="GO:0005829">
    <property type="term" value="C:cytosol"/>
    <property type="evidence" value="ECO:0007669"/>
    <property type="project" value="TreeGrafter"/>
</dbReference>
<sequence>MTPQQQQTLIDSAIAARGNAYAPYSNFLVGAALLTDNGGVVAGANVENASYGLTLCAERVAAGAAVAAGARGIVAVAVATEGGAAPCGACRQFLNEFGSAMTVLCVDSASGRVTREVLLSELLPESFGPAALGGTRRP</sequence>
<evidence type="ECO:0000256" key="2">
    <source>
        <dbReference type="ARBA" id="ARBA00003949"/>
    </source>
</evidence>
<accession>A0A518DEP8</accession>
<evidence type="ECO:0000256" key="4">
    <source>
        <dbReference type="ARBA" id="ARBA00012783"/>
    </source>
</evidence>
<dbReference type="GO" id="GO:0072527">
    <property type="term" value="P:pyrimidine-containing compound metabolic process"/>
    <property type="evidence" value="ECO:0007669"/>
    <property type="project" value="UniProtKB-ARBA"/>
</dbReference>
<evidence type="ECO:0000313" key="17">
    <source>
        <dbReference type="EMBL" id="QDU89948.1"/>
    </source>
</evidence>
<feature type="binding site" evidence="14">
    <location>
        <position position="56"/>
    </location>
    <ligand>
        <name>Zn(2+)</name>
        <dbReference type="ChEBI" id="CHEBI:29105"/>
        <note>catalytic</note>
    </ligand>
</feature>
<dbReference type="Proteomes" id="UP000317429">
    <property type="component" value="Chromosome"/>
</dbReference>
<dbReference type="PROSITE" id="PS51747">
    <property type="entry name" value="CYT_DCMP_DEAMINASES_2"/>
    <property type="match status" value="1"/>
</dbReference>
<organism evidence="17 18">
    <name type="scientific">Pirellulimonas nuda</name>
    <dbReference type="NCBI Taxonomy" id="2528009"/>
    <lineage>
        <taxon>Bacteria</taxon>
        <taxon>Pseudomonadati</taxon>
        <taxon>Planctomycetota</taxon>
        <taxon>Planctomycetia</taxon>
        <taxon>Pirellulales</taxon>
        <taxon>Lacipirellulaceae</taxon>
        <taxon>Pirellulimonas</taxon>
    </lineage>
</organism>
<dbReference type="AlphaFoldDB" id="A0A518DEP8"/>
<dbReference type="FunFam" id="3.40.140.10:FF:000008">
    <property type="entry name" value="Cytidine deaminase"/>
    <property type="match status" value="1"/>
</dbReference>
<dbReference type="RefSeq" id="WP_145287478.1">
    <property type="nucleotide sequence ID" value="NZ_CP036291.1"/>
</dbReference>
<protein>
    <recommendedName>
        <fullName evidence="5 15">Cytidine deaminase</fullName>
        <ecNumber evidence="4 15">3.5.4.5</ecNumber>
    </recommendedName>
    <alternativeName>
        <fullName evidence="9 15">Cytidine aminohydrolase</fullName>
    </alternativeName>
</protein>
<evidence type="ECO:0000256" key="1">
    <source>
        <dbReference type="ARBA" id="ARBA00001947"/>
    </source>
</evidence>
<evidence type="ECO:0000256" key="8">
    <source>
        <dbReference type="ARBA" id="ARBA00022833"/>
    </source>
</evidence>
<comment type="cofactor">
    <cofactor evidence="1 14 15">
        <name>Zn(2+)</name>
        <dbReference type="ChEBI" id="CHEBI:29105"/>
    </cofactor>
</comment>
<comment type="catalytic activity">
    <reaction evidence="11 15">
        <text>cytidine + H2O + H(+) = uridine + NH4(+)</text>
        <dbReference type="Rhea" id="RHEA:16069"/>
        <dbReference type="ChEBI" id="CHEBI:15377"/>
        <dbReference type="ChEBI" id="CHEBI:15378"/>
        <dbReference type="ChEBI" id="CHEBI:16704"/>
        <dbReference type="ChEBI" id="CHEBI:17562"/>
        <dbReference type="ChEBI" id="CHEBI:28938"/>
        <dbReference type="EC" id="3.5.4.5"/>
    </reaction>
</comment>
<feature type="binding site" evidence="13">
    <location>
        <begin position="45"/>
        <end position="51"/>
    </location>
    <ligand>
        <name>substrate</name>
    </ligand>
</feature>
<dbReference type="OrthoDB" id="9795347at2"/>
<feature type="binding site" evidence="14">
    <location>
        <position position="90"/>
    </location>
    <ligand>
        <name>Zn(2+)</name>
        <dbReference type="ChEBI" id="CHEBI:29105"/>
        <note>catalytic</note>
    </ligand>
</feature>
<dbReference type="GO" id="GO:0008270">
    <property type="term" value="F:zinc ion binding"/>
    <property type="evidence" value="ECO:0007669"/>
    <property type="project" value="UniProtKB-UniRule"/>
</dbReference>
<dbReference type="CDD" id="cd01283">
    <property type="entry name" value="cytidine_deaminase"/>
    <property type="match status" value="1"/>
</dbReference>
<dbReference type="KEGG" id="pnd:Pla175_33450"/>
<dbReference type="PANTHER" id="PTHR11644">
    <property type="entry name" value="CYTIDINE DEAMINASE"/>
    <property type="match status" value="1"/>
</dbReference>
<dbReference type="GO" id="GO:0055086">
    <property type="term" value="P:nucleobase-containing small molecule metabolic process"/>
    <property type="evidence" value="ECO:0007669"/>
    <property type="project" value="UniProtKB-ARBA"/>
</dbReference>
<evidence type="ECO:0000256" key="10">
    <source>
        <dbReference type="ARBA" id="ARBA00049252"/>
    </source>
</evidence>
<comment type="catalytic activity">
    <reaction evidence="10 15">
        <text>2'-deoxycytidine + H2O + H(+) = 2'-deoxyuridine + NH4(+)</text>
        <dbReference type="Rhea" id="RHEA:13433"/>
        <dbReference type="ChEBI" id="CHEBI:15377"/>
        <dbReference type="ChEBI" id="CHEBI:15378"/>
        <dbReference type="ChEBI" id="CHEBI:15698"/>
        <dbReference type="ChEBI" id="CHEBI:16450"/>
        <dbReference type="ChEBI" id="CHEBI:28938"/>
        <dbReference type="EC" id="3.5.4.5"/>
    </reaction>
</comment>
<dbReference type="InterPro" id="IPR016193">
    <property type="entry name" value="Cytidine_deaminase-like"/>
</dbReference>
<evidence type="ECO:0000256" key="15">
    <source>
        <dbReference type="RuleBase" id="RU364006"/>
    </source>
</evidence>
<evidence type="ECO:0000256" key="6">
    <source>
        <dbReference type="ARBA" id="ARBA00022723"/>
    </source>
</evidence>
<evidence type="ECO:0000313" key="18">
    <source>
        <dbReference type="Proteomes" id="UP000317429"/>
    </source>
</evidence>
<evidence type="ECO:0000256" key="13">
    <source>
        <dbReference type="PIRSR" id="PIRSR606262-2"/>
    </source>
</evidence>
<evidence type="ECO:0000259" key="16">
    <source>
        <dbReference type="PROSITE" id="PS51747"/>
    </source>
</evidence>
<name>A0A518DEP8_9BACT</name>
<feature type="active site" description="Proton donor" evidence="12">
    <location>
        <position position="58"/>
    </location>
</feature>
<dbReference type="Pfam" id="PF00383">
    <property type="entry name" value="dCMP_cyt_deam_1"/>
    <property type="match status" value="1"/>
</dbReference>
<dbReference type="InterPro" id="IPR006262">
    <property type="entry name" value="Cyt_deam_tetra"/>
</dbReference>
<dbReference type="PANTHER" id="PTHR11644:SF2">
    <property type="entry name" value="CYTIDINE DEAMINASE"/>
    <property type="match status" value="1"/>
</dbReference>
<evidence type="ECO:0000256" key="3">
    <source>
        <dbReference type="ARBA" id="ARBA00006576"/>
    </source>
</evidence>
<evidence type="ECO:0000256" key="12">
    <source>
        <dbReference type="PIRSR" id="PIRSR606262-1"/>
    </source>
</evidence>
<evidence type="ECO:0000256" key="7">
    <source>
        <dbReference type="ARBA" id="ARBA00022801"/>
    </source>
</evidence>
<dbReference type="SUPFAM" id="SSF53927">
    <property type="entry name" value="Cytidine deaminase-like"/>
    <property type="match status" value="1"/>
</dbReference>
<gene>
    <name evidence="17" type="primary">cdd</name>
    <name evidence="17" type="ORF">Pla175_33450</name>
</gene>
<evidence type="ECO:0000256" key="14">
    <source>
        <dbReference type="PIRSR" id="PIRSR606262-3"/>
    </source>
</evidence>
<dbReference type="Gene3D" id="3.40.140.10">
    <property type="entry name" value="Cytidine Deaminase, domain 2"/>
    <property type="match status" value="1"/>
</dbReference>
<dbReference type="NCBIfam" id="TIGR01354">
    <property type="entry name" value="cyt_deam_tetra"/>
    <property type="match status" value="1"/>
</dbReference>
<dbReference type="EC" id="3.5.4.5" evidence="4 15"/>
<keyword evidence="8 14" id="KW-0862">Zinc</keyword>
<keyword evidence="7 15" id="KW-0378">Hydrolase</keyword>
<keyword evidence="18" id="KW-1185">Reference proteome</keyword>
<dbReference type="NCBIfam" id="NF004064">
    <property type="entry name" value="PRK05578.1"/>
    <property type="match status" value="1"/>
</dbReference>
<dbReference type="EMBL" id="CP036291">
    <property type="protein sequence ID" value="QDU89948.1"/>
    <property type="molecule type" value="Genomic_DNA"/>
</dbReference>
<keyword evidence="6 14" id="KW-0479">Metal-binding</keyword>
<feature type="binding site" evidence="14">
    <location>
        <position position="87"/>
    </location>
    <ligand>
        <name>Zn(2+)</name>
        <dbReference type="ChEBI" id="CHEBI:29105"/>
        <note>catalytic</note>
    </ligand>
</feature>
<feature type="domain" description="CMP/dCMP-type deaminase" evidence="16">
    <location>
        <begin position="4"/>
        <end position="130"/>
    </location>
</feature>
<evidence type="ECO:0000256" key="5">
    <source>
        <dbReference type="ARBA" id="ARBA00018266"/>
    </source>
</evidence>
<reference evidence="17 18" key="1">
    <citation type="submission" date="2019-02" db="EMBL/GenBank/DDBJ databases">
        <title>Deep-cultivation of Planctomycetes and their phenomic and genomic characterization uncovers novel biology.</title>
        <authorList>
            <person name="Wiegand S."/>
            <person name="Jogler M."/>
            <person name="Boedeker C."/>
            <person name="Pinto D."/>
            <person name="Vollmers J."/>
            <person name="Rivas-Marin E."/>
            <person name="Kohn T."/>
            <person name="Peeters S.H."/>
            <person name="Heuer A."/>
            <person name="Rast P."/>
            <person name="Oberbeckmann S."/>
            <person name="Bunk B."/>
            <person name="Jeske O."/>
            <person name="Meyerdierks A."/>
            <person name="Storesund J.E."/>
            <person name="Kallscheuer N."/>
            <person name="Luecker S."/>
            <person name="Lage O.M."/>
            <person name="Pohl T."/>
            <person name="Merkel B.J."/>
            <person name="Hornburger P."/>
            <person name="Mueller R.-W."/>
            <person name="Bruemmer F."/>
            <person name="Labrenz M."/>
            <person name="Spormann A.M."/>
            <person name="Op den Camp H."/>
            <person name="Overmann J."/>
            <person name="Amann R."/>
            <person name="Jetten M.S.M."/>
            <person name="Mascher T."/>
            <person name="Medema M.H."/>
            <person name="Devos D.P."/>
            <person name="Kaster A.-K."/>
            <person name="Ovreas L."/>
            <person name="Rohde M."/>
            <person name="Galperin M.Y."/>
            <person name="Jogler C."/>
        </authorList>
    </citation>
    <scope>NUCLEOTIDE SEQUENCE [LARGE SCALE GENOMIC DNA]</scope>
    <source>
        <strain evidence="17 18">Pla175</strain>
    </source>
</reference>